<gene>
    <name evidence="2" type="ORF">HMPREF1977_0019</name>
</gene>
<comment type="caution">
    <text evidence="2">The sequence shown here is derived from an EMBL/GenBank/DDBJ whole genome shotgun (WGS) entry which is preliminary data.</text>
</comment>
<evidence type="ECO:0000313" key="2">
    <source>
        <dbReference type="EMBL" id="EFS98666.1"/>
    </source>
</evidence>
<keyword evidence="1" id="KW-0812">Transmembrane</keyword>
<feature type="transmembrane region" description="Helical" evidence="1">
    <location>
        <begin position="44"/>
        <end position="64"/>
    </location>
</feature>
<keyword evidence="1" id="KW-1133">Transmembrane helix</keyword>
<protein>
    <submittedName>
        <fullName evidence="2">Uncharacterized protein</fullName>
    </submittedName>
</protein>
<proteinExistence type="predicted"/>
<evidence type="ECO:0000256" key="1">
    <source>
        <dbReference type="SAM" id="Phobius"/>
    </source>
</evidence>
<organism evidence="2 3">
    <name type="scientific">Capnocytophaga ochracea F0287</name>
    <dbReference type="NCBI Taxonomy" id="873517"/>
    <lineage>
        <taxon>Bacteria</taxon>
        <taxon>Pseudomonadati</taxon>
        <taxon>Bacteroidota</taxon>
        <taxon>Flavobacteriia</taxon>
        <taxon>Flavobacteriales</taxon>
        <taxon>Flavobacteriaceae</taxon>
        <taxon>Capnocytophaga</taxon>
    </lineage>
</organism>
<accession>E4MNQ9</accession>
<sequence length="67" mass="7721">MLQQKKAFGVPKAFCKIIPSYSTIIVYLGSILVRGSKTKSKKSYIIFLTLSYPLLYFVFPSFYFPQN</sequence>
<dbReference type="AlphaFoldDB" id="E4MNQ9"/>
<dbReference type="EMBL" id="AEOH01000001">
    <property type="protein sequence ID" value="EFS98666.1"/>
    <property type="molecule type" value="Genomic_DNA"/>
</dbReference>
<keyword evidence="1" id="KW-0472">Membrane</keyword>
<name>E4MNQ9_CAPOC</name>
<dbReference type="Proteomes" id="UP000005391">
    <property type="component" value="Unassembled WGS sequence"/>
</dbReference>
<evidence type="ECO:0000313" key="3">
    <source>
        <dbReference type="Proteomes" id="UP000005391"/>
    </source>
</evidence>
<reference evidence="2 3" key="1">
    <citation type="submission" date="2010-10" db="EMBL/GenBank/DDBJ databases">
        <authorList>
            <person name="Muzny D."/>
            <person name="Qin X."/>
            <person name="Deng J."/>
            <person name="Jiang H."/>
            <person name="Liu Y."/>
            <person name="Qu J."/>
            <person name="Song X.-Z."/>
            <person name="Zhang L."/>
            <person name="Thornton R."/>
            <person name="Coyle M."/>
            <person name="Francisco L."/>
            <person name="Jackson L."/>
            <person name="Javaid M."/>
            <person name="Korchina V."/>
            <person name="Kovar C."/>
            <person name="Mata R."/>
            <person name="Mathew T."/>
            <person name="Ngo R."/>
            <person name="Nguyen L."/>
            <person name="Nguyen N."/>
            <person name="Okwuonu G."/>
            <person name="Ongeri F."/>
            <person name="Pham C."/>
            <person name="Simmons D."/>
            <person name="Wilczek-Boney K."/>
            <person name="Hale W."/>
            <person name="Jakkamsetti A."/>
            <person name="Pham P."/>
            <person name="Ruth R."/>
            <person name="San Lucas F."/>
            <person name="Warren J."/>
            <person name="Zhang J."/>
            <person name="Zhao Z."/>
            <person name="Zhou C."/>
            <person name="Zhu D."/>
            <person name="Lee S."/>
            <person name="Bess C."/>
            <person name="Blankenburg K."/>
            <person name="Forbes L."/>
            <person name="Fu Q."/>
            <person name="Gubbala S."/>
            <person name="Hirani K."/>
            <person name="Jayaseelan J.C."/>
            <person name="Lara F."/>
            <person name="Munidasa M."/>
            <person name="Palculict T."/>
            <person name="Patil S."/>
            <person name="Pu L.-L."/>
            <person name="Saada N."/>
            <person name="Tang L."/>
            <person name="Weissenberger G."/>
            <person name="Zhu Y."/>
            <person name="Hemphill L."/>
            <person name="Shang Y."/>
            <person name="Youmans B."/>
            <person name="Ayvaz T."/>
            <person name="Ross M."/>
            <person name="Santibanez J."/>
            <person name="Aqrawi P."/>
            <person name="Gross S."/>
            <person name="Joshi V."/>
            <person name="Fowler G."/>
            <person name="Nazareth L."/>
            <person name="Reid J."/>
            <person name="Worley K."/>
            <person name="Petrosino J."/>
            <person name="Highlander S."/>
            <person name="Gibbs R."/>
        </authorList>
    </citation>
    <scope>NUCLEOTIDE SEQUENCE [LARGE SCALE GENOMIC DNA]</scope>
    <source>
        <strain evidence="2 3">F0287</strain>
    </source>
</reference>
<dbReference type="HOGENOM" id="CLU_2804523_0_0_10"/>